<evidence type="ECO:0000313" key="1">
    <source>
        <dbReference type="EMBL" id="KAE8139625.1"/>
    </source>
</evidence>
<dbReference type="GeneID" id="43638271"/>
<organism evidence="1 2">
    <name type="scientific">Aspergillus pseudotamarii</name>
    <dbReference type="NCBI Taxonomy" id="132259"/>
    <lineage>
        <taxon>Eukaryota</taxon>
        <taxon>Fungi</taxon>
        <taxon>Dikarya</taxon>
        <taxon>Ascomycota</taxon>
        <taxon>Pezizomycotina</taxon>
        <taxon>Eurotiomycetes</taxon>
        <taxon>Eurotiomycetidae</taxon>
        <taxon>Eurotiales</taxon>
        <taxon>Aspergillaceae</taxon>
        <taxon>Aspergillus</taxon>
        <taxon>Aspergillus subgen. Circumdati</taxon>
    </lineage>
</organism>
<feature type="non-terminal residue" evidence="1">
    <location>
        <position position="90"/>
    </location>
</feature>
<proteinExistence type="predicted"/>
<accession>A0A5N6SY70</accession>
<dbReference type="OrthoDB" id="1367865at2759"/>
<gene>
    <name evidence="1" type="ORF">BDV38DRAFT_241867</name>
</gene>
<protein>
    <submittedName>
        <fullName evidence="1">Uncharacterized protein</fullName>
    </submittedName>
</protein>
<keyword evidence="2" id="KW-1185">Reference proteome</keyword>
<sequence>MGYMNQPKFMMLYTYALGSDFQSPDSEPAAWAPGHPFRQGQELDKIHLGGSRVVPVLESRWSIPCARSRKAHPRLFYLHTGTCRDPGRAS</sequence>
<name>A0A5N6SY70_ASPPS</name>
<dbReference type="AlphaFoldDB" id="A0A5N6SY70"/>
<dbReference type="Proteomes" id="UP000325672">
    <property type="component" value="Unassembled WGS sequence"/>
</dbReference>
<dbReference type="RefSeq" id="XP_031915688.1">
    <property type="nucleotide sequence ID" value="XM_032054061.1"/>
</dbReference>
<reference evidence="1 2" key="1">
    <citation type="submission" date="2019-04" db="EMBL/GenBank/DDBJ databases">
        <title>Friends and foes A comparative genomics study of 23 Aspergillus species from section Flavi.</title>
        <authorList>
            <consortium name="DOE Joint Genome Institute"/>
            <person name="Kjaerbolling I."/>
            <person name="Vesth T."/>
            <person name="Frisvad J.C."/>
            <person name="Nybo J.L."/>
            <person name="Theobald S."/>
            <person name="Kildgaard S."/>
            <person name="Isbrandt T."/>
            <person name="Kuo A."/>
            <person name="Sato A."/>
            <person name="Lyhne E.K."/>
            <person name="Kogle M.E."/>
            <person name="Wiebenga A."/>
            <person name="Kun R.S."/>
            <person name="Lubbers R.J."/>
            <person name="Makela M.R."/>
            <person name="Barry K."/>
            <person name="Chovatia M."/>
            <person name="Clum A."/>
            <person name="Daum C."/>
            <person name="Haridas S."/>
            <person name="He G."/>
            <person name="LaButti K."/>
            <person name="Lipzen A."/>
            <person name="Mondo S."/>
            <person name="Riley R."/>
            <person name="Salamov A."/>
            <person name="Simmons B.A."/>
            <person name="Magnuson J.K."/>
            <person name="Henrissat B."/>
            <person name="Mortensen U.H."/>
            <person name="Larsen T.O."/>
            <person name="Devries R.P."/>
            <person name="Grigoriev I.V."/>
            <person name="Machida M."/>
            <person name="Baker S.E."/>
            <person name="Andersen M.R."/>
        </authorList>
    </citation>
    <scope>NUCLEOTIDE SEQUENCE [LARGE SCALE GENOMIC DNA]</scope>
    <source>
        <strain evidence="1 2">CBS 117625</strain>
    </source>
</reference>
<evidence type="ECO:0000313" key="2">
    <source>
        <dbReference type="Proteomes" id="UP000325672"/>
    </source>
</evidence>
<dbReference type="EMBL" id="ML743565">
    <property type="protein sequence ID" value="KAE8139625.1"/>
    <property type="molecule type" value="Genomic_DNA"/>
</dbReference>